<reference evidence="2 3" key="1">
    <citation type="submission" date="2020-03" db="EMBL/GenBank/DDBJ databases">
        <title>Genomic Encyclopedia of Type Strains, Phase IV (KMG-IV): sequencing the most valuable type-strain genomes for metagenomic binning, comparative biology and taxonomic classification.</title>
        <authorList>
            <person name="Goeker M."/>
        </authorList>
    </citation>
    <scope>NUCLEOTIDE SEQUENCE [LARGE SCALE GENOMIC DNA]</scope>
    <source>
        <strain evidence="2 3">DSM 4736</strain>
    </source>
</reference>
<dbReference type="SMART" id="SM00901">
    <property type="entry name" value="FRG"/>
    <property type="match status" value="1"/>
</dbReference>
<keyword evidence="3" id="KW-1185">Reference proteome</keyword>
<dbReference type="Proteomes" id="UP000587415">
    <property type="component" value="Unassembled WGS sequence"/>
</dbReference>
<name>A0A7X5YHQ4_9CAUL</name>
<evidence type="ECO:0000313" key="3">
    <source>
        <dbReference type="Proteomes" id="UP000587415"/>
    </source>
</evidence>
<feature type="domain" description="FRG" evidence="1">
    <location>
        <begin position="30"/>
        <end position="140"/>
    </location>
</feature>
<gene>
    <name evidence="2" type="ORF">GGQ87_000386</name>
</gene>
<evidence type="ECO:0000313" key="2">
    <source>
        <dbReference type="EMBL" id="NJC40128.1"/>
    </source>
</evidence>
<evidence type="ECO:0000259" key="1">
    <source>
        <dbReference type="SMART" id="SM00901"/>
    </source>
</evidence>
<dbReference type="EMBL" id="JAATJM010000001">
    <property type="protein sequence ID" value="NJC40128.1"/>
    <property type="molecule type" value="Genomic_DNA"/>
</dbReference>
<protein>
    <recommendedName>
        <fullName evidence="1">FRG domain-containing protein</fullName>
    </recommendedName>
</protein>
<sequence>MTDAQKNTPEPERITSLAEYAQLVSDKASAEDRVWFRGTSAADAYPLTPSLYRRPSDGTPTFYADLEGSLVDTFRHRSPPFMTGPLPAATPEGDLETLFIMQHYGLPTRLLDWTENPFVALYFALVKWRRSLPLSDAGVWTLNPKRLNQVSLMGMSKDSDIILSPNHSNLRAYRPGHIEREKPVAMYGVHNSKRIVAQRGVFVLFGSAPDPMDAQEAVGPDGVLDKIIIDKDSAAAIFSALFRMGFTDSVVFPDLDGLAREVSYQHGY</sequence>
<dbReference type="InterPro" id="IPR014966">
    <property type="entry name" value="FRG-dom"/>
</dbReference>
<organism evidence="2 3">
    <name type="scientific">Brevundimonas alba</name>
    <dbReference type="NCBI Taxonomy" id="74314"/>
    <lineage>
        <taxon>Bacteria</taxon>
        <taxon>Pseudomonadati</taxon>
        <taxon>Pseudomonadota</taxon>
        <taxon>Alphaproteobacteria</taxon>
        <taxon>Caulobacterales</taxon>
        <taxon>Caulobacteraceae</taxon>
        <taxon>Brevundimonas</taxon>
    </lineage>
</organism>
<dbReference type="Pfam" id="PF08867">
    <property type="entry name" value="FRG"/>
    <property type="match status" value="1"/>
</dbReference>
<accession>A0A7X5YHQ4</accession>
<proteinExistence type="predicted"/>
<comment type="caution">
    <text evidence="2">The sequence shown here is derived from an EMBL/GenBank/DDBJ whole genome shotgun (WGS) entry which is preliminary data.</text>
</comment>
<dbReference type="RefSeq" id="WP_168045039.1">
    <property type="nucleotide sequence ID" value="NZ_JAATJM010000001.1"/>
</dbReference>
<dbReference type="AlphaFoldDB" id="A0A7X5YHQ4"/>